<dbReference type="PROSITE" id="PS52016">
    <property type="entry name" value="TONB_DEPENDENT_REC_3"/>
    <property type="match status" value="1"/>
</dbReference>
<dbReference type="PANTHER" id="PTHR32552:SF81">
    <property type="entry name" value="TONB-DEPENDENT OUTER MEMBRANE RECEPTOR"/>
    <property type="match status" value="1"/>
</dbReference>
<evidence type="ECO:0000256" key="8">
    <source>
        <dbReference type="ARBA" id="ARBA00023077"/>
    </source>
</evidence>
<keyword evidence="6" id="KW-0408">Iron</keyword>
<keyword evidence="9 11" id="KW-0472">Membrane</keyword>
<accession>A0A379Z7H8</accession>
<dbReference type="GO" id="GO:0009279">
    <property type="term" value="C:cell outer membrane"/>
    <property type="evidence" value="ECO:0007669"/>
    <property type="project" value="UniProtKB-SubCell"/>
</dbReference>
<protein>
    <submittedName>
        <fullName evidence="12">Outer membrane cobalamin receptor protein</fullName>
    </submittedName>
</protein>
<dbReference type="InterPro" id="IPR036942">
    <property type="entry name" value="Beta-barrel_TonB_sf"/>
</dbReference>
<keyword evidence="10 11" id="KW-0998">Cell outer membrane</keyword>
<dbReference type="AlphaFoldDB" id="A0A379Z7H8"/>
<name>A0A379Z7H8_SERMA</name>
<dbReference type="Proteomes" id="UP000254765">
    <property type="component" value="Unassembled WGS sequence"/>
</dbReference>
<dbReference type="Gene3D" id="2.40.170.20">
    <property type="entry name" value="TonB-dependent receptor, beta-barrel domain"/>
    <property type="match status" value="1"/>
</dbReference>
<evidence type="ECO:0000256" key="4">
    <source>
        <dbReference type="ARBA" id="ARBA00022496"/>
    </source>
</evidence>
<keyword evidence="3 11" id="KW-1134">Transmembrane beta strand</keyword>
<comment type="subcellular location">
    <subcellularLocation>
        <location evidence="1 11">Cell outer membrane</location>
        <topology evidence="1 11">Multi-pass membrane protein</topology>
    </subcellularLocation>
</comment>
<keyword evidence="7" id="KW-0406">Ion transport</keyword>
<evidence type="ECO:0000256" key="7">
    <source>
        <dbReference type="ARBA" id="ARBA00023065"/>
    </source>
</evidence>
<gene>
    <name evidence="12" type="ORF">NCTC10211_03153</name>
</gene>
<dbReference type="GO" id="GO:0006826">
    <property type="term" value="P:iron ion transport"/>
    <property type="evidence" value="ECO:0007669"/>
    <property type="project" value="UniProtKB-KW"/>
</dbReference>
<evidence type="ECO:0000256" key="9">
    <source>
        <dbReference type="ARBA" id="ARBA00023136"/>
    </source>
</evidence>
<evidence type="ECO:0000256" key="6">
    <source>
        <dbReference type="ARBA" id="ARBA00023004"/>
    </source>
</evidence>
<keyword evidence="2 11" id="KW-0813">Transport</keyword>
<evidence type="ECO:0000256" key="10">
    <source>
        <dbReference type="ARBA" id="ARBA00023237"/>
    </source>
</evidence>
<organism evidence="12 13">
    <name type="scientific">Serratia marcescens</name>
    <dbReference type="NCBI Taxonomy" id="615"/>
    <lineage>
        <taxon>Bacteria</taxon>
        <taxon>Pseudomonadati</taxon>
        <taxon>Pseudomonadota</taxon>
        <taxon>Gammaproteobacteria</taxon>
        <taxon>Enterobacterales</taxon>
        <taxon>Yersiniaceae</taxon>
        <taxon>Serratia</taxon>
    </lineage>
</organism>
<evidence type="ECO:0000256" key="11">
    <source>
        <dbReference type="PROSITE-ProRule" id="PRU01360"/>
    </source>
</evidence>
<proteinExistence type="inferred from homology"/>
<evidence type="ECO:0000256" key="3">
    <source>
        <dbReference type="ARBA" id="ARBA00022452"/>
    </source>
</evidence>
<comment type="similarity">
    <text evidence="11">Belongs to the TonB-dependent receptor family.</text>
</comment>
<evidence type="ECO:0000313" key="13">
    <source>
        <dbReference type="Proteomes" id="UP000254765"/>
    </source>
</evidence>
<reference evidence="12 13" key="1">
    <citation type="submission" date="2018-06" db="EMBL/GenBank/DDBJ databases">
        <authorList>
            <consortium name="Pathogen Informatics"/>
            <person name="Doyle S."/>
        </authorList>
    </citation>
    <scope>NUCLEOTIDE SEQUENCE [LARGE SCALE GENOMIC DNA]</scope>
    <source>
        <strain evidence="12 13">NCTC10211</strain>
    </source>
</reference>
<evidence type="ECO:0000256" key="1">
    <source>
        <dbReference type="ARBA" id="ARBA00004571"/>
    </source>
</evidence>
<dbReference type="InterPro" id="IPR039426">
    <property type="entry name" value="TonB-dep_rcpt-like"/>
</dbReference>
<keyword evidence="12" id="KW-0675">Receptor</keyword>
<evidence type="ECO:0000313" key="12">
    <source>
        <dbReference type="EMBL" id="SUI55883.1"/>
    </source>
</evidence>
<keyword evidence="8" id="KW-0798">TonB box</keyword>
<dbReference type="PANTHER" id="PTHR32552">
    <property type="entry name" value="FERRICHROME IRON RECEPTOR-RELATED"/>
    <property type="match status" value="1"/>
</dbReference>
<evidence type="ECO:0000256" key="2">
    <source>
        <dbReference type="ARBA" id="ARBA00022448"/>
    </source>
</evidence>
<sequence length="104" mass="11519">MGYASLAFAPPEGWHAGAELRYMSDIQANDANSAQAPAYTVAGVNAGYRFTWDRWALDVFSRVDNVFDRRYVGSVIVNEGNGRYFEPAPGRNWGGGATLSYRFE</sequence>
<dbReference type="EMBL" id="UGYK01000002">
    <property type="protein sequence ID" value="SUI55883.1"/>
    <property type="molecule type" value="Genomic_DNA"/>
</dbReference>
<keyword evidence="4" id="KW-0410">Iron transport</keyword>
<dbReference type="SUPFAM" id="SSF56935">
    <property type="entry name" value="Porins"/>
    <property type="match status" value="1"/>
</dbReference>
<keyword evidence="5 11" id="KW-0812">Transmembrane</keyword>
<evidence type="ECO:0000256" key="5">
    <source>
        <dbReference type="ARBA" id="ARBA00022692"/>
    </source>
</evidence>